<dbReference type="InterPro" id="IPR013149">
    <property type="entry name" value="ADH-like_C"/>
</dbReference>
<dbReference type="GO" id="GO:0016491">
    <property type="term" value="F:oxidoreductase activity"/>
    <property type="evidence" value="ECO:0007669"/>
    <property type="project" value="InterPro"/>
</dbReference>
<feature type="domain" description="Enoyl reductase (ER)" evidence="1">
    <location>
        <begin position="26"/>
        <end position="352"/>
    </location>
</feature>
<name>K0TG32_THAOC</name>
<dbReference type="InterPro" id="IPR051397">
    <property type="entry name" value="Zn-ADH-like_protein"/>
</dbReference>
<dbReference type="Pfam" id="PF08240">
    <property type="entry name" value="ADH_N"/>
    <property type="match status" value="1"/>
</dbReference>
<dbReference type="Gene3D" id="3.90.180.10">
    <property type="entry name" value="Medium-chain alcohol dehydrogenases, catalytic domain"/>
    <property type="match status" value="1"/>
</dbReference>
<dbReference type="Pfam" id="PF00107">
    <property type="entry name" value="ADH_zinc_N"/>
    <property type="match status" value="1"/>
</dbReference>
<dbReference type="Gene3D" id="3.40.50.720">
    <property type="entry name" value="NAD(P)-binding Rossmann-like Domain"/>
    <property type="match status" value="1"/>
</dbReference>
<keyword evidence="3" id="KW-1185">Reference proteome</keyword>
<dbReference type="SUPFAM" id="SSF50129">
    <property type="entry name" value="GroES-like"/>
    <property type="match status" value="1"/>
</dbReference>
<sequence length="363" mass="38807">MRGVHITRFAALDGNGRPSKTLLPIRQVLRLENLAEHQAIGANKIRVETHYAGVQYPDFLQAKGLYQIKPQLPYVPGMDSAGVVVGKGSNVNRFRIGDRVLVNTALCKDGQGGTGALAEKVTVSQEACFPVPDDLPLHSVSNIGRNYCAAYHALKVLGDVSRGDLVLVDGASGGVGMATVELAKAMGCHVIAGVSSESKAQFPGQAGADRVLVYGRTKESYTNFKVDAKQAAKELGHSQGATLVVDVVNGELFDALVSCVKPLGTICLVGFTAGQRPIRPGLLLIKEVRVVGSLWGRWARENPVQFSNNMKEILAIVQGQKSGSSACIYPLEQIVDAFELFEQNKSRGNTVIAFPAANRKSKL</sequence>
<dbReference type="PANTHER" id="PTHR43677:SF4">
    <property type="entry name" value="QUINONE OXIDOREDUCTASE-LIKE PROTEIN 2"/>
    <property type="match status" value="1"/>
</dbReference>
<dbReference type="InterPro" id="IPR036291">
    <property type="entry name" value="NAD(P)-bd_dom_sf"/>
</dbReference>
<reference evidence="2 3" key="1">
    <citation type="journal article" date="2012" name="Genome Biol.">
        <title>Genome and low-iron response of an oceanic diatom adapted to chronic iron limitation.</title>
        <authorList>
            <person name="Lommer M."/>
            <person name="Specht M."/>
            <person name="Roy A.S."/>
            <person name="Kraemer L."/>
            <person name="Andreson R."/>
            <person name="Gutowska M.A."/>
            <person name="Wolf J."/>
            <person name="Bergner S.V."/>
            <person name="Schilhabel M.B."/>
            <person name="Klostermeier U.C."/>
            <person name="Beiko R.G."/>
            <person name="Rosenstiel P."/>
            <person name="Hippler M."/>
            <person name="Laroche J."/>
        </authorList>
    </citation>
    <scope>NUCLEOTIDE SEQUENCE [LARGE SCALE GENOMIC DNA]</scope>
    <source>
        <strain evidence="2 3">CCMP1005</strain>
    </source>
</reference>
<dbReference type="SMART" id="SM00829">
    <property type="entry name" value="PKS_ER"/>
    <property type="match status" value="1"/>
</dbReference>
<organism evidence="2 3">
    <name type="scientific">Thalassiosira oceanica</name>
    <name type="common">Marine diatom</name>
    <dbReference type="NCBI Taxonomy" id="159749"/>
    <lineage>
        <taxon>Eukaryota</taxon>
        <taxon>Sar</taxon>
        <taxon>Stramenopiles</taxon>
        <taxon>Ochrophyta</taxon>
        <taxon>Bacillariophyta</taxon>
        <taxon>Coscinodiscophyceae</taxon>
        <taxon>Thalassiosirophycidae</taxon>
        <taxon>Thalassiosirales</taxon>
        <taxon>Thalassiosiraceae</taxon>
        <taxon>Thalassiosira</taxon>
    </lineage>
</organism>
<accession>K0TG32</accession>
<dbReference type="OrthoDB" id="3509362at2759"/>
<evidence type="ECO:0000313" key="3">
    <source>
        <dbReference type="Proteomes" id="UP000266841"/>
    </source>
</evidence>
<proteinExistence type="predicted"/>
<dbReference type="OMA" id="CDIRGVF"/>
<dbReference type="EMBL" id="AGNL01009999">
    <property type="protein sequence ID" value="EJK69482.1"/>
    <property type="molecule type" value="Genomic_DNA"/>
</dbReference>
<dbReference type="PANTHER" id="PTHR43677">
    <property type="entry name" value="SHORT-CHAIN DEHYDROGENASE/REDUCTASE"/>
    <property type="match status" value="1"/>
</dbReference>
<comment type="caution">
    <text evidence="2">The sequence shown here is derived from an EMBL/GenBank/DDBJ whole genome shotgun (WGS) entry which is preliminary data.</text>
</comment>
<protein>
    <recommendedName>
        <fullName evidence="1">Enoyl reductase (ER) domain-containing protein</fullName>
    </recommendedName>
</protein>
<evidence type="ECO:0000313" key="2">
    <source>
        <dbReference type="EMBL" id="EJK69482.1"/>
    </source>
</evidence>
<dbReference type="Proteomes" id="UP000266841">
    <property type="component" value="Unassembled WGS sequence"/>
</dbReference>
<evidence type="ECO:0000259" key="1">
    <source>
        <dbReference type="SMART" id="SM00829"/>
    </source>
</evidence>
<gene>
    <name evidence="2" type="ORF">THAOC_09254</name>
</gene>
<dbReference type="InterPro" id="IPR020843">
    <property type="entry name" value="ER"/>
</dbReference>
<dbReference type="InterPro" id="IPR013154">
    <property type="entry name" value="ADH-like_N"/>
</dbReference>
<dbReference type="InterPro" id="IPR011032">
    <property type="entry name" value="GroES-like_sf"/>
</dbReference>
<dbReference type="eggNOG" id="KOG1198">
    <property type="taxonomic scope" value="Eukaryota"/>
</dbReference>
<dbReference type="SUPFAM" id="SSF51735">
    <property type="entry name" value="NAD(P)-binding Rossmann-fold domains"/>
    <property type="match status" value="1"/>
</dbReference>
<dbReference type="AlphaFoldDB" id="K0TG32"/>